<dbReference type="EMBL" id="CCKQ01014004">
    <property type="protein sequence ID" value="CDW85736.1"/>
    <property type="molecule type" value="Genomic_DNA"/>
</dbReference>
<organism evidence="2 3">
    <name type="scientific">Stylonychia lemnae</name>
    <name type="common">Ciliate</name>
    <dbReference type="NCBI Taxonomy" id="5949"/>
    <lineage>
        <taxon>Eukaryota</taxon>
        <taxon>Sar</taxon>
        <taxon>Alveolata</taxon>
        <taxon>Ciliophora</taxon>
        <taxon>Intramacronucleata</taxon>
        <taxon>Spirotrichea</taxon>
        <taxon>Stichotrichia</taxon>
        <taxon>Sporadotrichida</taxon>
        <taxon>Oxytrichidae</taxon>
        <taxon>Stylonychinae</taxon>
        <taxon>Stylonychia</taxon>
    </lineage>
</organism>
<evidence type="ECO:0000256" key="1">
    <source>
        <dbReference type="SAM" id="MobiDB-lite"/>
    </source>
</evidence>
<sequence length="627" mass="72818">MRKTTTGFQLLGSSQNPIQSPRSNSPDDILLSFDVKQIHTKKLKTLQQMKKLNRKFTSQDRMRECKTKDSSINTSNLARVQSQENSKVAQKVIPLDEYFKNSIFSKVFVSPNDNSAIRQIKLGKKNHSENQIFLRAQQKNGDSQGQNKILRIPVFGVIDHKIINLNQSQREIRNNIDDKLKEKLQATYYKSFQKTKRRLGNSRDIDIQLQNQPINQEQFSPSKMQKEEEMPEVDLIDSRLGFNPNGLKFRQANSQSQTHRSSRAKDYKLSASISSINPMIIQNIKPNFQNQTSPRDIHRKYYSKRFNAQSNLSIQKVDFASQMELDPSKLIPTKTLLQGNKINEDNLSGLLIPNGKYIYDENMKKLICNNINNSHNFTQQTFNTSIQNTPSSQQFQVQVRLKKYLEKSKHRPQFSVLKSKLQEFDSLLIDTKNAQGNRTHNTNTRQNSPQRKDSQIDKLMPLNNKLVTLINKRQSINMPNQKLQLTMTNPNSQFNYNNKLIKVLVDEETQKDSKDQQDQRRITPVMSKHSQKPQIEQLISKIDAKIPLENINQSMNREESKDCDTPDSMFTMGLDSFQSPLIGRKKGRHFNQLSSNSKKKYMSNNNNNILKPIFTERIFMKQQYQQQ</sequence>
<protein>
    <submittedName>
        <fullName evidence="2">Uncharacterized protein</fullName>
    </submittedName>
</protein>
<dbReference type="Proteomes" id="UP000039865">
    <property type="component" value="Unassembled WGS sequence"/>
</dbReference>
<dbReference type="AlphaFoldDB" id="A0A078AUP4"/>
<feature type="compositionally biased region" description="Basic and acidic residues" evidence="1">
    <location>
        <begin position="508"/>
        <end position="521"/>
    </location>
</feature>
<feature type="region of interest" description="Disordered" evidence="1">
    <location>
        <begin position="432"/>
        <end position="457"/>
    </location>
</feature>
<evidence type="ECO:0000313" key="2">
    <source>
        <dbReference type="EMBL" id="CDW85736.1"/>
    </source>
</evidence>
<keyword evidence="3" id="KW-1185">Reference proteome</keyword>
<gene>
    <name evidence="2" type="primary">Contig16693.g17791</name>
    <name evidence="2" type="ORF">STYLEM_14822</name>
</gene>
<feature type="compositionally biased region" description="Polar residues" evidence="1">
    <location>
        <begin position="432"/>
        <end position="449"/>
    </location>
</feature>
<feature type="region of interest" description="Disordered" evidence="1">
    <location>
        <begin position="508"/>
        <end position="533"/>
    </location>
</feature>
<reference evidence="2 3" key="1">
    <citation type="submission" date="2014-06" db="EMBL/GenBank/DDBJ databases">
        <authorList>
            <person name="Swart Estienne"/>
        </authorList>
    </citation>
    <scope>NUCLEOTIDE SEQUENCE [LARGE SCALE GENOMIC DNA]</scope>
    <source>
        <strain evidence="2 3">130c</strain>
    </source>
</reference>
<proteinExistence type="predicted"/>
<name>A0A078AUP4_STYLE</name>
<feature type="region of interest" description="Disordered" evidence="1">
    <location>
        <begin position="1"/>
        <end position="25"/>
    </location>
</feature>
<accession>A0A078AUP4</accession>
<dbReference type="InParanoid" id="A0A078AUP4"/>
<evidence type="ECO:0000313" key="3">
    <source>
        <dbReference type="Proteomes" id="UP000039865"/>
    </source>
</evidence>